<dbReference type="GO" id="GO:0016020">
    <property type="term" value="C:membrane"/>
    <property type="evidence" value="ECO:0007669"/>
    <property type="project" value="UniProtKB-SubCell"/>
</dbReference>
<feature type="region of interest" description="Disordered" evidence="7">
    <location>
        <begin position="2386"/>
        <end position="2418"/>
    </location>
</feature>
<dbReference type="InterPro" id="IPR039421">
    <property type="entry name" value="Type_1_exporter"/>
</dbReference>
<evidence type="ECO:0000256" key="3">
    <source>
        <dbReference type="ARBA" id="ARBA00022692"/>
    </source>
</evidence>
<dbReference type="InterPro" id="IPR027417">
    <property type="entry name" value="P-loop_NTPase"/>
</dbReference>
<dbReference type="InterPro" id="IPR033130">
    <property type="entry name" value="RNase_T2_His_AS_2"/>
</dbReference>
<evidence type="ECO:0000313" key="11">
    <source>
        <dbReference type="EMBL" id="KAG2440339.1"/>
    </source>
</evidence>
<accession>A0A835W7R1</accession>
<keyword evidence="4 8" id="KW-1133">Transmembrane helix</keyword>
<feature type="compositionally biased region" description="Basic and acidic residues" evidence="7">
    <location>
        <begin position="2936"/>
        <end position="2949"/>
    </location>
</feature>
<gene>
    <name evidence="11" type="ORF">HXX76_004444</name>
</gene>
<comment type="subcellular location">
    <subcellularLocation>
        <location evidence="1">Membrane</location>
        <topology evidence="1">Multi-pass membrane protein</topology>
    </subcellularLocation>
</comment>
<feature type="region of interest" description="Disordered" evidence="7">
    <location>
        <begin position="1661"/>
        <end position="1684"/>
    </location>
</feature>
<feature type="transmembrane region" description="Helical" evidence="8">
    <location>
        <begin position="1372"/>
        <end position="1393"/>
    </location>
</feature>
<evidence type="ECO:0000256" key="2">
    <source>
        <dbReference type="ARBA" id="ARBA00007469"/>
    </source>
</evidence>
<evidence type="ECO:0000259" key="9">
    <source>
        <dbReference type="PROSITE" id="PS50893"/>
    </source>
</evidence>
<dbReference type="GO" id="GO:0033897">
    <property type="term" value="F:ribonuclease T2 activity"/>
    <property type="evidence" value="ECO:0007669"/>
    <property type="project" value="InterPro"/>
</dbReference>
<feature type="domain" description="ABC transporter" evidence="9">
    <location>
        <begin position="1579"/>
        <end position="1907"/>
    </location>
</feature>
<dbReference type="InterPro" id="IPR036430">
    <property type="entry name" value="RNase_T2-like_sf"/>
</dbReference>
<feature type="transmembrane region" description="Helical" evidence="8">
    <location>
        <begin position="1345"/>
        <end position="1365"/>
    </location>
</feature>
<evidence type="ECO:0000256" key="6">
    <source>
        <dbReference type="RuleBase" id="RU004328"/>
    </source>
</evidence>
<proteinExistence type="inferred from homology"/>
<dbReference type="Gene3D" id="3.40.50.300">
    <property type="entry name" value="P-loop containing nucleotide triphosphate hydrolases"/>
    <property type="match status" value="1"/>
</dbReference>
<evidence type="ECO:0000256" key="4">
    <source>
        <dbReference type="ARBA" id="ARBA00022989"/>
    </source>
</evidence>
<dbReference type="CDD" id="cd00374">
    <property type="entry name" value="RNase_T2"/>
    <property type="match status" value="1"/>
</dbReference>
<feature type="transmembrane region" description="Helical" evidence="8">
    <location>
        <begin position="1242"/>
        <end position="1264"/>
    </location>
</feature>
<dbReference type="GO" id="GO:0003723">
    <property type="term" value="F:RNA binding"/>
    <property type="evidence" value="ECO:0007669"/>
    <property type="project" value="InterPro"/>
</dbReference>
<dbReference type="Gene3D" id="1.20.1560.10">
    <property type="entry name" value="ABC transporter type 1, transmembrane domain"/>
    <property type="match status" value="1"/>
</dbReference>
<dbReference type="InterPro" id="IPR036640">
    <property type="entry name" value="ABC1_TM_sf"/>
</dbReference>
<evidence type="ECO:0000259" key="10">
    <source>
        <dbReference type="PROSITE" id="PS50929"/>
    </source>
</evidence>
<keyword evidence="3 8" id="KW-0812">Transmembrane</keyword>
<feature type="transmembrane region" description="Helical" evidence="8">
    <location>
        <begin position="2762"/>
        <end position="2781"/>
    </location>
</feature>
<evidence type="ECO:0000313" key="12">
    <source>
        <dbReference type="Proteomes" id="UP000650467"/>
    </source>
</evidence>
<comment type="caution">
    <text evidence="11">The sequence shown here is derived from an EMBL/GenBank/DDBJ whole genome shotgun (WGS) entry which is preliminary data.</text>
</comment>
<feature type="transmembrane region" description="Helical" evidence="8">
    <location>
        <begin position="2107"/>
        <end position="2129"/>
    </location>
</feature>
<feature type="region of interest" description="Disordered" evidence="7">
    <location>
        <begin position="2893"/>
        <end position="2949"/>
    </location>
</feature>
<dbReference type="InterPro" id="IPR003439">
    <property type="entry name" value="ABC_transporter-like_ATP-bd"/>
</dbReference>
<feature type="domain" description="ABC transmembrane type-1" evidence="10">
    <location>
        <begin position="1130"/>
        <end position="1413"/>
    </location>
</feature>
<dbReference type="Gene3D" id="3.90.730.10">
    <property type="entry name" value="Ribonuclease T2-like"/>
    <property type="match status" value="1"/>
</dbReference>
<dbReference type="SUPFAM" id="SSF55895">
    <property type="entry name" value="Ribonuclease Rh-like"/>
    <property type="match status" value="1"/>
</dbReference>
<feature type="transmembrane region" description="Helical" evidence="8">
    <location>
        <begin position="1270"/>
        <end position="1292"/>
    </location>
</feature>
<dbReference type="GO" id="GO:0005524">
    <property type="term" value="F:ATP binding"/>
    <property type="evidence" value="ECO:0007669"/>
    <property type="project" value="InterPro"/>
</dbReference>
<feature type="transmembrane region" description="Helical" evidence="8">
    <location>
        <begin position="1304"/>
        <end position="1325"/>
    </location>
</feature>
<feature type="region of interest" description="Disordered" evidence="7">
    <location>
        <begin position="1429"/>
        <end position="1468"/>
    </location>
</feature>
<feature type="region of interest" description="Disordered" evidence="7">
    <location>
        <begin position="1985"/>
        <end position="2042"/>
    </location>
</feature>
<dbReference type="Pfam" id="PF00445">
    <property type="entry name" value="Ribonuclease_T2"/>
    <property type="match status" value="1"/>
</dbReference>
<dbReference type="PROSITE" id="PS50929">
    <property type="entry name" value="ABC_TM1F"/>
    <property type="match status" value="1"/>
</dbReference>
<feature type="region of interest" description="Disordered" evidence="7">
    <location>
        <begin position="929"/>
        <end position="976"/>
    </location>
</feature>
<dbReference type="PANTHER" id="PTHR43394:SF1">
    <property type="entry name" value="ATP-BINDING CASSETTE SUB-FAMILY B MEMBER 10, MITOCHONDRIAL"/>
    <property type="match status" value="1"/>
</dbReference>
<dbReference type="InterPro" id="IPR011527">
    <property type="entry name" value="ABC1_TM_dom"/>
</dbReference>
<reference evidence="11" key="1">
    <citation type="journal article" date="2020" name="bioRxiv">
        <title>Comparative genomics of Chlamydomonas.</title>
        <authorList>
            <person name="Craig R.J."/>
            <person name="Hasan A.R."/>
            <person name="Ness R.W."/>
            <person name="Keightley P.D."/>
        </authorList>
    </citation>
    <scope>NUCLEOTIDE SEQUENCE</scope>
    <source>
        <strain evidence="11">SAG 7.73</strain>
    </source>
</reference>
<dbReference type="GO" id="GO:0016887">
    <property type="term" value="F:ATP hydrolysis activity"/>
    <property type="evidence" value="ECO:0007669"/>
    <property type="project" value="InterPro"/>
</dbReference>
<dbReference type="EMBL" id="JAEHOC010000007">
    <property type="protein sequence ID" value="KAG2440339.1"/>
    <property type="molecule type" value="Genomic_DNA"/>
</dbReference>
<comment type="similarity">
    <text evidence="2 6">Belongs to the RNase T2 family.</text>
</comment>
<organism evidence="11 12">
    <name type="scientific">Chlamydomonas incerta</name>
    <dbReference type="NCBI Taxonomy" id="51695"/>
    <lineage>
        <taxon>Eukaryota</taxon>
        <taxon>Viridiplantae</taxon>
        <taxon>Chlorophyta</taxon>
        <taxon>core chlorophytes</taxon>
        <taxon>Chlorophyceae</taxon>
        <taxon>CS clade</taxon>
        <taxon>Chlamydomonadales</taxon>
        <taxon>Chlamydomonadaceae</taxon>
        <taxon>Chlamydomonas</taxon>
    </lineage>
</organism>
<dbReference type="PROSITE" id="PS00531">
    <property type="entry name" value="RNASE_T2_2"/>
    <property type="match status" value="1"/>
</dbReference>
<protein>
    <recommendedName>
        <fullName evidence="13">ABC transmembrane type-1 domain-containing protein</fullName>
    </recommendedName>
</protein>
<dbReference type="SUPFAM" id="SSF90123">
    <property type="entry name" value="ABC transporter transmembrane region"/>
    <property type="match status" value="1"/>
</dbReference>
<dbReference type="SUPFAM" id="SSF52540">
    <property type="entry name" value="P-loop containing nucleoside triphosphate hydrolases"/>
    <property type="match status" value="1"/>
</dbReference>
<feature type="compositionally biased region" description="Pro residues" evidence="7">
    <location>
        <begin position="2386"/>
        <end position="2408"/>
    </location>
</feature>
<evidence type="ECO:0000256" key="5">
    <source>
        <dbReference type="ARBA" id="ARBA00023136"/>
    </source>
</evidence>
<dbReference type="PANTHER" id="PTHR43394">
    <property type="entry name" value="ATP-DEPENDENT PERMEASE MDL1, MITOCHONDRIAL"/>
    <property type="match status" value="1"/>
</dbReference>
<keyword evidence="12" id="KW-1185">Reference proteome</keyword>
<keyword evidence="5 8" id="KW-0472">Membrane</keyword>
<feature type="compositionally biased region" description="Gly residues" evidence="7">
    <location>
        <begin position="1433"/>
        <end position="1451"/>
    </location>
</feature>
<dbReference type="Pfam" id="PF00664">
    <property type="entry name" value="ABC_membrane"/>
    <property type="match status" value="1"/>
</dbReference>
<evidence type="ECO:0008006" key="13">
    <source>
        <dbReference type="Google" id="ProtNLM"/>
    </source>
</evidence>
<dbReference type="GO" id="GO:0015421">
    <property type="term" value="F:ABC-type oligopeptide transporter activity"/>
    <property type="evidence" value="ECO:0007669"/>
    <property type="project" value="TreeGrafter"/>
</dbReference>
<evidence type="ECO:0000256" key="8">
    <source>
        <dbReference type="SAM" id="Phobius"/>
    </source>
</evidence>
<dbReference type="Proteomes" id="UP000650467">
    <property type="component" value="Unassembled WGS sequence"/>
</dbReference>
<evidence type="ECO:0000256" key="1">
    <source>
        <dbReference type="ARBA" id="ARBA00004141"/>
    </source>
</evidence>
<sequence length="2949" mass="307978">MPPRQKLLCRGRARHIVATGVASPGFWTHGLWPASFSGPLPEYCGKEVFDPAQLGPFEGGLAYYLRNPTTTIFPENLHTFWSHEWSRHGTCSGMDQLSYFTAVYGTSLHTDVRAALQLAKVLPSNDKPYSLEQVSAALSAAYGPAFNPIIGLACAPPETKGAPTVLREVRICLSRTTLKPADCSSIIGRRRLSTDAGNGTDPDSDIDDDYGFPDLVTSVHSMDSLLHGIDGPDPVLESASGAGAGAGVGPLRYGTCGDLPTDLISYPAYGDTDAVVTLPWDIILRVVAVVLLLGAAAAGGHTLLQRWHLLPALFTPRPVTEVHYPLVHEPVAVRVEPLDLAALWDSLPHIAAFVEDLPVGMGIKGGIARKLLKEKYGKPEPPGAFDVDVLLFVQQYSPEARRAVREAVTGCRLGGLVLEPQDVEVLSKDWLPEYFISRDVTQNEVLILKSAPGTAQLYYTAQARDDVAADLIRPCVHALKTEFHLVWELEKDGMPYTASQQVCRSLVRYLKGHGSDYAFDAATWAHYQRTGLSKSELFKVLRPFHEDDAKMQAAVDHLVDIGFLHRSELRRAGGVNMLWGLLLQEINTQVSRHGGRFVLGSLDPDGVERWVEGKKAQTAARLITEEMRAARTGFVPSDESVLELGLLTFPQTLVDFIATGPCFDASAYLRSAAAAAVSSLNAAAPLALTAPPPAPGAAGGTPLMVPSRSPSGVLMITPVAPEAQAAATAAAAAAAAAGGGGGGGGAVNRLLGDVVERADNAAVVMPIPAGKLRWHAMQSAAAAGGGVMYQVFRGGAGGGTTSGGVSGSSPASGRRGAGLLSAAAEVGAGGGAGGGGSIEEELQKDVDRLRAALLRHSSTAAGSSSAPSLATAASSDALTSAADAAAAAGAAPAESAAERSLQEMAGNAREQQRRHNAAIKGVIGASLLSSSKHHQQQAATAESGPATPAPPVAAASASPFGAAATATEPATTAGSGGAAATAAVRGRPAGPSGGALDMYLGAAAGRGGGAGAATAGAGGSSNSAFDTVAYWLKYSSLGDLASDAAGGDSLGSFYQASAMAGGGGGGLISGGAGGGGGGGGGGGPDDEGYVPLVGDHETMQRRRPTLGKLFMFVIGVMSIEKSLLMAAYGLLLAGLVARLCLPRVEAALFDAFNELDTRLFWDNLILAMGLILADIALTLVGRLALEGFTRAAMRQLFRRFFEHVVYQDLPFFARLSPGELMARTSGDSLTLRGIVSSTVYRLVEGLTLFLGAGAFLATSASHLLRGRPQLALLFVAVAAVDVAEAGLLGWQLKKLNQAVRQSMGRMFGFTLSVFGLIPLVSALGLECRIVNDYKAFAADYFRNTFLLNCLMHCQSAATSLLAAALRGSLLACGGAALFDGVTTVGTLFALLQYCSWLQKGLKQASDSWARLMAGLGSVERLVELHDRGTFGATPGGQDGPAGGGASGGGAATDGAGADGRSVFRDPDGTAGGVRGVAVHVHDDGAAAAAAADGGLAGVKSALVGAWRRAFGSSDGAGGGAATASDSERLAEPLLGRGAAAADSGDPEAGGGGVLSAAWWARFGPQRQLRPDFGRLLGGFKLSGVHLTMRGRTDRLLLRDANLEVLAGQACVLTGDDAEGLHGLLSLLLLRLPPYKGTLAFQLPAAALPSAAAALVGPTPLDRLLQRQPPPRPDGAAGEPAAPAAAAAAPTLAAGTAAASSSGTGGWEWAAFSFRHDGLRPPRSRVGLVSRSMCGVFRTTVEDNVAVAAPEREVGTAEVRAACAAAGLHEEVMGLKDGYFTLLGEGSGTCLSPAGLLQLAVARALLRRPVLLLLEDYDAFADALGEERLQGLLRKLRSGGACVVVVAGHGVAAAGAEGGMAAGGVARQDAKWGWADVHAHLHGGTLDSVAAGGAVEQVAAVRQEAGVAGADMKEPPSPPHTAVAVINPAAAAGGETADPTDVALTLEQHQGDGAGSSSNTAGSFAGDGAVATVANADHGDLGTAEGGKCDAGAAEEGRAGKGEGKGEGKGDERQQQLNSSDTTGGAGYKPGPNAGTGTTGGGWRAHAARARGWLAAAAGACGRGITIAEPFMVDAVSPRLRRLGTRDSESQGGDSHKHRGAASSAIRAWQIAAAVLALALLATILIAWGIHSQLCDFVNSYLPIAEIWRVNPDSKTTFDCAPLNMSIDVFLDRRAVAPFSSVDVYFKNPVSSVLLATFRDTNWNLFGAMAQYAVVPSLPAWHCAGKRHIRAAAEVLARARNPAINAALLQRNTDALTLIMREKGVPRGLNRTAACWTAFIAAQDKLNAKISDFTKSITLGANAALNINADDVSYLVPSAAAFDLARRAPSDDYGDYRDYGGADYDYYYYYDDNEVPPSVPPSPAGPPPLGGANSSFYLYGNYSFPTPPRRAPPLPPSPAPPSPSPPPPDSGWTTERTPVQLDTKPLVVDLDFVNEAMKYASKRADTSGVSYNEVKGSFFLATPPRVAGSGLKKADVEDINSFNAKYSTSAHVTLQAHVDMTKVVNRGPVKNGRWKSLTFFSLDSAEVNITQGLVRRFELGLDVKDTALNRAKDSLGQLFRSHKRKRADAFWPITQNCKLSIQDQTGGLNGITIITQCCQSASPDDRICVNRLERVNQTLYDSVVRNASMDQAAAQYSGYSSSERIFGPDEVVEMLEGLWRPNDTWSTPSAAYRLYKLWALPVTFTGVDVNVQELPLSPSELAAEVLSYLGEVASNIGLRLTVLRQQAAGMPTASADPSATAAMSNAAVRREIRSLYLGIKSSLYITGLFCITTVCPSVLSAIGSALGYWFTMMAAAVLVVVPCVLAYMAARQARLDNAEWNEQHTEEKPHRVDWCYFWCGWAARWPWCYCYRKPEEDAATCWKMTFEVVTDVVKEDEEQQLERLQWQLEQLKQQQQQRRKQGGAGAQEDEEEFEDAGAGEEDTGDVDVEAPPPPQKWEGRTSGKGSNKED</sequence>
<feature type="compositionally biased region" description="Low complexity" evidence="7">
    <location>
        <begin position="1673"/>
        <end position="1684"/>
    </location>
</feature>
<dbReference type="InterPro" id="IPR001568">
    <property type="entry name" value="RNase_T2-like"/>
</dbReference>
<dbReference type="PROSITE" id="PS50893">
    <property type="entry name" value="ABC_TRANSPORTER_2"/>
    <property type="match status" value="1"/>
</dbReference>
<feature type="compositionally biased region" description="Basic and acidic residues" evidence="7">
    <location>
        <begin position="1994"/>
        <end position="2013"/>
    </location>
</feature>
<name>A0A835W7R1_CHLIN</name>
<feature type="compositionally biased region" description="Acidic residues" evidence="7">
    <location>
        <begin position="2906"/>
        <end position="2927"/>
    </location>
</feature>
<dbReference type="OrthoDB" id="435754at2759"/>
<evidence type="ECO:0000256" key="7">
    <source>
        <dbReference type="SAM" id="MobiDB-lite"/>
    </source>
</evidence>
<feature type="transmembrane region" description="Helical" evidence="8">
    <location>
        <begin position="2787"/>
        <end position="2809"/>
    </location>
</feature>
<feature type="transmembrane region" description="Helical" evidence="8">
    <location>
        <begin position="1164"/>
        <end position="1185"/>
    </location>
</feature>